<dbReference type="Proteomes" id="UP001310594">
    <property type="component" value="Unassembled WGS sequence"/>
</dbReference>
<accession>A0AAN7VY67</accession>
<dbReference type="EMBL" id="JAVRQU010000001">
    <property type="protein sequence ID" value="KAK5708457.1"/>
    <property type="molecule type" value="Genomic_DNA"/>
</dbReference>
<sequence>MRSWSFVAACGLVANVSAAPGYRSGRVVAVSAKQPSTAKQPLEHFLSYSIEFSSFAQFAGNLSAPNTYSDNLLNNIAQYAGSKPLIRVGGNTQDLSLFNASQQQATIQYFSAANPDYPANQTFGPAFFESYQTWPGVRFSHGFNLAENSTEARAALLDSVPYACEALRGKLNGWELGNEPDLYPTVVNPIPPRGPDYSPTHYVTEWLNWTRAMHGEMQQACPDLATNASFKFFAPSLAGAAGLSAFTAEPVFEAGLNTDHDIGYISAHKYIAARGDLGLTLQGTLMNHTNNLRAVNDLLSISASIQAIPDKNLVPSASFILGEGNSLARQGIGGVSNSFGAALWGLDYALSLVSHGIGRWHMHQGVNYRYQAWQPVETRNTTKGTKAPFYGNVAVSAFLGDLTNAESRPFVVDLGLPNFDESAFASYVNGKLKKLIVINMDEYNATASNFGYVDDYPRPVETYSFQLPRGYKSAQLQRLVANGSDAIAGVTFDGYSYASDLDNGKPVRLSNVTIGERLRVGRNGKVVVKLPRSSAVILNFE</sequence>
<organism evidence="3 4">
    <name type="scientific">Elasticomyces elasticus</name>
    <dbReference type="NCBI Taxonomy" id="574655"/>
    <lineage>
        <taxon>Eukaryota</taxon>
        <taxon>Fungi</taxon>
        <taxon>Dikarya</taxon>
        <taxon>Ascomycota</taxon>
        <taxon>Pezizomycotina</taxon>
        <taxon>Dothideomycetes</taxon>
        <taxon>Dothideomycetidae</taxon>
        <taxon>Mycosphaerellales</taxon>
        <taxon>Teratosphaeriaceae</taxon>
        <taxon>Elasticomyces</taxon>
    </lineage>
</organism>
<evidence type="ECO:0000259" key="2">
    <source>
        <dbReference type="Pfam" id="PF16862"/>
    </source>
</evidence>
<dbReference type="PANTHER" id="PTHR36183:SF2">
    <property type="entry name" value="BETA-GLUCURONIDASE C-TERMINAL DOMAIN-CONTAINING PROTEIN"/>
    <property type="match status" value="1"/>
</dbReference>
<protein>
    <recommendedName>
        <fullName evidence="2">Beta-glucuronidase C-terminal domain-containing protein</fullName>
    </recommendedName>
</protein>
<proteinExistence type="predicted"/>
<feature type="chain" id="PRO_5043002769" description="Beta-glucuronidase C-terminal domain-containing protein" evidence="1">
    <location>
        <begin position="19"/>
        <end position="541"/>
    </location>
</feature>
<feature type="signal peptide" evidence="1">
    <location>
        <begin position="1"/>
        <end position="18"/>
    </location>
</feature>
<feature type="domain" description="Beta-glucuronidase C-terminal" evidence="2">
    <location>
        <begin position="423"/>
        <end position="537"/>
    </location>
</feature>
<keyword evidence="1" id="KW-0732">Signal</keyword>
<dbReference type="InterPro" id="IPR013780">
    <property type="entry name" value="Glyco_hydro_b"/>
</dbReference>
<evidence type="ECO:0000313" key="4">
    <source>
        <dbReference type="Proteomes" id="UP001310594"/>
    </source>
</evidence>
<dbReference type="SUPFAM" id="SSF51445">
    <property type="entry name" value="(Trans)glycosidases"/>
    <property type="match status" value="1"/>
</dbReference>
<dbReference type="AlphaFoldDB" id="A0AAN7VY67"/>
<dbReference type="Gene3D" id="2.60.40.1180">
    <property type="entry name" value="Golgi alpha-mannosidase II"/>
    <property type="match status" value="1"/>
</dbReference>
<dbReference type="InterPro" id="IPR017853">
    <property type="entry name" value="GH"/>
</dbReference>
<dbReference type="InterPro" id="IPR052974">
    <property type="entry name" value="GH79_Enzymes"/>
</dbReference>
<dbReference type="Pfam" id="PF16862">
    <property type="entry name" value="Glyco_hydro_79C"/>
    <property type="match status" value="1"/>
</dbReference>
<gene>
    <name evidence="3" type="ORF">LTR97_000998</name>
</gene>
<comment type="caution">
    <text evidence="3">The sequence shown here is derived from an EMBL/GenBank/DDBJ whole genome shotgun (WGS) entry which is preliminary data.</text>
</comment>
<dbReference type="Gene3D" id="3.20.20.80">
    <property type="entry name" value="Glycosidases"/>
    <property type="match status" value="1"/>
</dbReference>
<dbReference type="InterPro" id="IPR031728">
    <property type="entry name" value="GlcAase_C"/>
</dbReference>
<evidence type="ECO:0000313" key="3">
    <source>
        <dbReference type="EMBL" id="KAK5708457.1"/>
    </source>
</evidence>
<name>A0AAN7VY67_9PEZI</name>
<evidence type="ECO:0000256" key="1">
    <source>
        <dbReference type="SAM" id="SignalP"/>
    </source>
</evidence>
<dbReference type="PANTHER" id="PTHR36183">
    <property type="entry name" value="BETA-GLUCURONIDASE"/>
    <property type="match status" value="1"/>
</dbReference>
<reference evidence="3" key="1">
    <citation type="submission" date="2023-08" db="EMBL/GenBank/DDBJ databases">
        <title>Black Yeasts Isolated from many extreme environments.</title>
        <authorList>
            <person name="Coleine C."/>
            <person name="Stajich J.E."/>
            <person name="Selbmann L."/>
        </authorList>
    </citation>
    <scope>NUCLEOTIDE SEQUENCE</scope>
    <source>
        <strain evidence="3">CCFEE 5810</strain>
    </source>
</reference>